<dbReference type="EMBL" id="FPHG01000064">
    <property type="protein sequence ID" value="SFV64161.1"/>
    <property type="molecule type" value="Genomic_DNA"/>
</dbReference>
<protein>
    <submittedName>
        <fullName evidence="3">Putative outer membrane protein A</fullName>
    </submittedName>
</protein>
<evidence type="ECO:0000256" key="1">
    <source>
        <dbReference type="ARBA" id="ARBA00022729"/>
    </source>
</evidence>
<dbReference type="Gene3D" id="2.40.160.20">
    <property type="match status" value="1"/>
</dbReference>
<dbReference type="AlphaFoldDB" id="A0A1W1CEK9"/>
<dbReference type="InterPro" id="IPR011250">
    <property type="entry name" value="OMP/PagP_B-barrel"/>
</dbReference>
<gene>
    <name evidence="3" type="ORF">MNB_SV-9-269</name>
</gene>
<name>A0A1W1CEK9_9ZZZZ</name>
<evidence type="ECO:0000259" key="2">
    <source>
        <dbReference type="Pfam" id="PF13505"/>
    </source>
</evidence>
<reference evidence="3" key="1">
    <citation type="submission" date="2016-10" db="EMBL/GenBank/DDBJ databases">
        <authorList>
            <person name="de Groot N.N."/>
        </authorList>
    </citation>
    <scope>NUCLEOTIDE SEQUENCE</scope>
</reference>
<accession>A0A1W1CEK9</accession>
<evidence type="ECO:0000313" key="3">
    <source>
        <dbReference type="EMBL" id="SFV64161.1"/>
    </source>
</evidence>
<organism evidence="3">
    <name type="scientific">hydrothermal vent metagenome</name>
    <dbReference type="NCBI Taxonomy" id="652676"/>
    <lineage>
        <taxon>unclassified sequences</taxon>
        <taxon>metagenomes</taxon>
        <taxon>ecological metagenomes</taxon>
    </lineage>
</organism>
<dbReference type="InterPro" id="IPR027385">
    <property type="entry name" value="Beta-barrel_OMP"/>
</dbReference>
<dbReference type="Pfam" id="PF13505">
    <property type="entry name" value="OMP_b-brl"/>
    <property type="match status" value="1"/>
</dbReference>
<sequence>MKKIVLSLTTILAMSSFAFAGGDIVPIEEPVVEVPEMMEEAPVVNDAGFYLGLGYGALGFARTIRAENYISNIQYEYNPDLNLNYDTVMFQIGYKINEYLAVEYRYWKGMGNENIPVLDKNLGGKGSADLSAYGIYAKPSYSLSDTFNLYALLGYSVATYNVNYGNNTSGSTDKDGFSWGLGAGFAFNQNVSISLDYVVVADASYNSLIGVNGTEYAVSNDTSVDTVNVAVSYKF</sequence>
<dbReference type="SUPFAM" id="SSF56925">
    <property type="entry name" value="OMPA-like"/>
    <property type="match status" value="1"/>
</dbReference>
<proteinExistence type="predicted"/>
<feature type="domain" description="Outer membrane protein beta-barrel" evidence="2">
    <location>
        <begin position="45"/>
        <end position="235"/>
    </location>
</feature>
<keyword evidence="1" id="KW-0732">Signal</keyword>